<dbReference type="InterPro" id="IPR041700">
    <property type="entry name" value="OMP_b-brl_3"/>
</dbReference>
<dbReference type="InterPro" id="IPR036942">
    <property type="entry name" value="Beta-barrel_TonB_sf"/>
</dbReference>
<keyword evidence="6 8" id="KW-0472">Membrane</keyword>
<comment type="subcellular location">
    <subcellularLocation>
        <location evidence="1 8">Cell outer membrane</location>
        <topology evidence="1 8">Multi-pass membrane protein</topology>
    </subcellularLocation>
</comment>
<dbReference type="Gene3D" id="2.40.170.20">
    <property type="entry name" value="TonB-dependent receptor, beta-barrel domain"/>
    <property type="match status" value="1"/>
</dbReference>
<dbReference type="Proteomes" id="UP000659388">
    <property type="component" value="Unassembled WGS sequence"/>
</dbReference>
<name>A0A937F3E1_9BACT</name>
<dbReference type="Pfam" id="PF13715">
    <property type="entry name" value="CarbopepD_reg_2"/>
    <property type="match status" value="1"/>
</dbReference>
<keyword evidence="14" id="KW-1185">Reference proteome</keyword>
<keyword evidence="7 8" id="KW-0998">Cell outer membrane</keyword>
<dbReference type="PANTHER" id="PTHR30069">
    <property type="entry name" value="TONB-DEPENDENT OUTER MEMBRANE RECEPTOR"/>
    <property type="match status" value="1"/>
</dbReference>
<evidence type="ECO:0000256" key="4">
    <source>
        <dbReference type="ARBA" id="ARBA00022692"/>
    </source>
</evidence>
<sequence length="823" mass="92003">MRNIFTCIAVFFCLTAFAQQGPPPSSNQQIKGKVSGTLLDATTGSPLSFASVVLRNPETNKDVNGTISEEDGSFKLNNIPSGDYKLLISFVGYETITRDVSLTPKTPDANLGNVKLTGSSTELEEVVVKGQKDLIENKIDKIVYNADQDVANAGGDASQVLRRAPLLNVDLEGNVSMRGNQNVKILINGKPSSMFASNPGEALKAIPSDNIKSVEVITTPSAKYEGEGTAGIINIITKKGEAEGFTGNVDLTVGSRFNRGSGSITAGKGRFGFNANISSFMQWPQEGNSNYYSEDYTRQRIQKEDGTDESNRGGYFGNIGAFYDFNAFHSLSTSFRVRKFAFDSDNDVLGTITAPSINEQYLRTTDSENAFGGFEWSLDYIFKFPGKEGHELAASYKLDNNTQDQDYRITQTDLLAAPETYDINEKNINDGDNNEHAFQLDYTNPISKKFTLEAGAKGILRNLTSDYNYQIYNNQSQQFVIQDNRSDYLDYNQDVYAGYLSGNLKLGSKYGILAGVRYEYTEISGNFRDANDDNFGNDYDNFLPNITVSRKIGKMNSLKASFSRRIQRPSLRYINPYEQISNNNNVSYGNPELNPELTDQYEVGYSAFIKGASLNASVFYKRTTDVIESYLTVNEDDIYETTYLNIGKNQSYGINLFTSVKFFKIWTVRGGFNLYTYDAEGVIDGETVSNDAVLWDGNLNSNITLGDDWIIDMFGFYRPKRQTLQGYMPSFSIFSMGIKKKIWGDRGSIGVNVTQPFSKYQTFGTELKGDTYYQTSENQIPFRSFGINFSYKFGKLDFKQRQRRSKIQNNDQKQGGDAQQSQF</sequence>
<keyword evidence="4 8" id="KW-0812">Transmembrane</keyword>
<evidence type="ECO:0000256" key="10">
    <source>
        <dbReference type="SAM" id="SignalP"/>
    </source>
</evidence>
<feature type="domain" description="Outer membrane protein beta-barrel" evidence="12">
    <location>
        <begin position="387"/>
        <end position="791"/>
    </location>
</feature>
<dbReference type="RefSeq" id="WP_202243272.1">
    <property type="nucleotide sequence ID" value="NZ_JAESIY010000002.1"/>
</dbReference>
<protein>
    <submittedName>
        <fullName evidence="13">TonB-dependent receptor</fullName>
    </submittedName>
</protein>
<feature type="region of interest" description="Disordered" evidence="9">
    <location>
        <begin position="802"/>
        <end position="823"/>
    </location>
</feature>
<feature type="compositionally biased region" description="Polar residues" evidence="9">
    <location>
        <begin position="807"/>
        <end position="823"/>
    </location>
</feature>
<proteinExistence type="inferred from homology"/>
<dbReference type="Pfam" id="PF14905">
    <property type="entry name" value="OMP_b-brl_3"/>
    <property type="match status" value="1"/>
</dbReference>
<evidence type="ECO:0000259" key="12">
    <source>
        <dbReference type="Pfam" id="PF14905"/>
    </source>
</evidence>
<dbReference type="InterPro" id="IPR039426">
    <property type="entry name" value="TonB-dep_rcpt-like"/>
</dbReference>
<dbReference type="EMBL" id="JAESIY010000002">
    <property type="protein sequence ID" value="MBL3655611.1"/>
    <property type="molecule type" value="Genomic_DNA"/>
</dbReference>
<evidence type="ECO:0000313" key="13">
    <source>
        <dbReference type="EMBL" id="MBL3655611.1"/>
    </source>
</evidence>
<evidence type="ECO:0000256" key="5">
    <source>
        <dbReference type="ARBA" id="ARBA00022729"/>
    </source>
</evidence>
<dbReference type="InterPro" id="IPR008969">
    <property type="entry name" value="CarboxyPept-like_regulatory"/>
</dbReference>
<dbReference type="SUPFAM" id="SSF49464">
    <property type="entry name" value="Carboxypeptidase regulatory domain-like"/>
    <property type="match status" value="1"/>
</dbReference>
<keyword evidence="5 10" id="KW-0732">Signal</keyword>
<dbReference type="GO" id="GO:0044718">
    <property type="term" value="P:siderophore transmembrane transport"/>
    <property type="evidence" value="ECO:0007669"/>
    <property type="project" value="TreeGrafter"/>
</dbReference>
<dbReference type="PROSITE" id="PS52016">
    <property type="entry name" value="TONB_DEPENDENT_REC_3"/>
    <property type="match status" value="1"/>
</dbReference>
<organism evidence="13 14">
    <name type="scientific">Fulvivirga sediminis</name>
    <dbReference type="NCBI Taxonomy" id="2803949"/>
    <lineage>
        <taxon>Bacteria</taxon>
        <taxon>Pseudomonadati</taxon>
        <taxon>Bacteroidota</taxon>
        <taxon>Cytophagia</taxon>
        <taxon>Cytophagales</taxon>
        <taxon>Fulvivirgaceae</taxon>
        <taxon>Fulvivirga</taxon>
    </lineage>
</organism>
<dbReference type="SUPFAM" id="SSF56935">
    <property type="entry name" value="Porins"/>
    <property type="match status" value="1"/>
</dbReference>
<dbReference type="PANTHER" id="PTHR30069:SF29">
    <property type="entry name" value="HEMOGLOBIN AND HEMOGLOBIN-HAPTOGLOBIN-BINDING PROTEIN 1-RELATED"/>
    <property type="match status" value="1"/>
</dbReference>
<comment type="caution">
    <text evidence="13">The sequence shown here is derived from an EMBL/GenBank/DDBJ whole genome shotgun (WGS) entry which is preliminary data.</text>
</comment>
<evidence type="ECO:0000256" key="3">
    <source>
        <dbReference type="ARBA" id="ARBA00022452"/>
    </source>
</evidence>
<dbReference type="AlphaFoldDB" id="A0A937F3E1"/>
<keyword evidence="13" id="KW-0675">Receptor</keyword>
<feature type="signal peptide" evidence="10">
    <location>
        <begin position="1"/>
        <end position="18"/>
    </location>
</feature>
<feature type="domain" description="TonB-dependent receptor plug" evidence="11">
    <location>
        <begin position="143"/>
        <end position="231"/>
    </location>
</feature>
<evidence type="ECO:0000256" key="2">
    <source>
        <dbReference type="ARBA" id="ARBA00022448"/>
    </source>
</evidence>
<evidence type="ECO:0000313" key="14">
    <source>
        <dbReference type="Proteomes" id="UP000659388"/>
    </source>
</evidence>
<evidence type="ECO:0000256" key="6">
    <source>
        <dbReference type="ARBA" id="ARBA00023136"/>
    </source>
</evidence>
<dbReference type="InterPro" id="IPR012910">
    <property type="entry name" value="Plug_dom"/>
</dbReference>
<accession>A0A937F3E1</accession>
<gene>
    <name evidence="13" type="ORF">JL102_05690</name>
</gene>
<dbReference type="Gene3D" id="2.60.40.1120">
    <property type="entry name" value="Carboxypeptidase-like, regulatory domain"/>
    <property type="match status" value="1"/>
</dbReference>
<keyword evidence="3 8" id="KW-1134">Transmembrane beta strand</keyword>
<evidence type="ECO:0000256" key="7">
    <source>
        <dbReference type="ARBA" id="ARBA00023237"/>
    </source>
</evidence>
<dbReference type="GO" id="GO:0009279">
    <property type="term" value="C:cell outer membrane"/>
    <property type="evidence" value="ECO:0007669"/>
    <property type="project" value="UniProtKB-SubCell"/>
</dbReference>
<comment type="similarity">
    <text evidence="8">Belongs to the TonB-dependent receptor family.</text>
</comment>
<reference evidence="13" key="1">
    <citation type="submission" date="2021-01" db="EMBL/GenBank/DDBJ databases">
        <title>Fulvivirga kasyanovii gen. nov., sp nov., a novel member of the phylum Bacteroidetes isolated from seawater in a mussel farm.</title>
        <authorList>
            <person name="Zhao L.-H."/>
            <person name="Wang Z.-J."/>
        </authorList>
    </citation>
    <scope>NUCLEOTIDE SEQUENCE</scope>
    <source>
        <strain evidence="13">2943</strain>
    </source>
</reference>
<keyword evidence="2 8" id="KW-0813">Transport</keyword>
<dbReference type="GO" id="GO:0015344">
    <property type="term" value="F:siderophore uptake transmembrane transporter activity"/>
    <property type="evidence" value="ECO:0007669"/>
    <property type="project" value="TreeGrafter"/>
</dbReference>
<evidence type="ECO:0000259" key="11">
    <source>
        <dbReference type="Pfam" id="PF07715"/>
    </source>
</evidence>
<dbReference type="Pfam" id="PF07715">
    <property type="entry name" value="Plug"/>
    <property type="match status" value="1"/>
</dbReference>
<evidence type="ECO:0000256" key="1">
    <source>
        <dbReference type="ARBA" id="ARBA00004571"/>
    </source>
</evidence>
<dbReference type="InterPro" id="IPR037066">
    <property type="entry name" value="Plug_dom_sf"/>
</dbReference>
<dbReference type="Gene3D" id="2.170.130.10">
    <property type="entry name" value="TonB-dependent receptor, plug domain"/>
    <property type="match status" value="1"/>
</dbReference>
<feature type="chain" id="PRO_5037220811" evidence="10">
    <location>
        <begin position="19"/>
        <end position="823"/>
    </location>
</feature>
<evidence type="ECO:0000256" key="9">
    <source>
        <dbReference type="SAM" id="MobiDB-lite"/>
    </source>
</evidence>
<evidence type="ECO:0000256" key="8">
    <source>
        <dbReference type="PROSITE-ProRule" id="PRU01360"/>
    </source>
</evidence>